<gene>
    <name evidence="1" type="ORF">UT75_C0002G0050</name>
</gene>
<name>A0A0G0QLK1_9BACT</name>
<evidence type="ECO:0000313" key="1">
    <source>
        <dbReference type="EMBL" id="KKR41013.1"/>
    </source>
</evidence>
<organism evidence="1 2">
    <name type="scientific">Candidatus Yanofskybacteria bacterium GW2011_GWE2_40_11</name>
    <dbReference type="NCBI Taxonomy" id="1619033"/>
    <lineage>
        <taxon>Bacteria</taxon>
        <taxon>Candidatus Yanofskyibacteriota</taxon>
    </lineage>
</organism>
<reference evidence="1 2" key="1">
    <citation type="journal article" date="2015" name="Nature">
        <title>rRNA introns, odd ribosomes, and small enigmatic genomes across a large radiation of phyla.</title>
        <authorList>
            <person name="Brown C.T."/>
            <person name="Hug L.A."/>
            <person name="Thomas B.C."/>
            <person name="Sharon I."/>
            <person name="Castelle C.J."/>
            <person name="Singh A."/>
            <person name="Wilkins M.J."/>
            <person name="Williams K.H."/>
            <person name="Banfield J.F."/>
        </authorList>
    </citation>
    <scope>NUCLEOTIDE SEQUENCE [LARGE SCALE GENOMIC DNA]</scope>
</reference>
<proteinExistence type="predicted"/>
<sequence>MPRKKVKKARSSAPTLRQLISLPNQADELSELADWVEVSAWIQSDYQVSREEVLSVFSFASDSNDAEEKVSKLWDELKTRAVILQDHYPFALSPGEEIFQFKNNDRYKAYLFCLLLSFVGLTKINSRTFPAASIFEELCSSVAQKYISSESVPAKSLHFGWPRNSWPRRQRSLLKALPELIRTLGDGENLIDGVRSGRSAHTGDAGLDIAAWRPFVDERRGMLVFLGQCATSRDHNSYMKKLGDLDSFLLECVNFNFPNTLGLFIPHILSDNDQSHKEYWERIKRRKNIPFDRIRIALYGESWSNSKLDTFLSSQRKKLKQEHSLT</sequence>
<dbReference type="AlphaFoldDB" id="A0A0G0QLK1"/>
<accession>A0A0G0QLK1</accession>
<dbReference type="EMBL" id="LBXZ01000002">
    <property type="protein sequence ID" value="KKR41013.1"/>
    <property type="molecule type" value="Genomic_DNA"/>
</dbReference>
<evidence type="ECO:0000313" key="2">
    <source>
        <dbReference type="Proteomes" id="UP000034072"/>
    </source>
</evidence>
<protein>
    <submittedName>
        <fullName evidence="1">Uncharacterized protein</fullName>
    </submittedName>
</protein>
<dbReference type="Proteomes" id="UP000034072">
    <property type="component" value="Unassembled WGS sequence"/>
</dbReference>
<comment type="caution">
    <text evidence="1">The sequence shown here is derived from an EMBL/GenBank/DDBJ whole genome shotgun (WGS) entry which is preliminary data.</text>
</comment>